<comment type="caution">
    <text evidence="5">The sequence shown here is derived from an EMBL/GenBank/DDBJ whole genome shotgun (WGS) entry which is preliminary data.</text>
</comment>
<organism evidence="5">
    <name type="scientific">Schlesneria paludicola</name>
    <dbReference type="NCBI Taxonomy" id="360056"/>
    <lineage>
        <taxon>Bacteria</taxon>
        <taxon>Pseudomonadati</taxon>
        <taxon>Planctomycetota</taxon>
        <taxon>Planctomycetia</taxon>
        <taxon>Planctomycetales</taxon>
        <taxon>Planctomycetaceae</taxon>
        <taxon>Schlesneria</taxon>
    </lineage>
</organism>
<reference evidence="5" key="1">
    <citation type="journal article" date="2020" name="mSystems">
        <title>Genome- and Community-Level Interaction Insights into Carbon Utilization and Element Cycling Functions of Hydrothermarchaeota in Hydrothermal Sediment.</title>
        <authorList>
            <person name="Zhou Z."/>
            <person name="Liu Y."/>
            <person name="Xu W."/>
            <person name="Pan J."/>
            <person name="Luo Z.H."/>
            <person name="Li M."/>
        </authorList>
    </citation>
    <scope>NUCLEOTIDE SEQUENCE [LARGE SCALE GENOMIC DNA]</scope>
    <source>
        <strain evidence="5">SpSt-508</strain>
    </source>
</reference>
<keyword evidence="3 4" id="KW-0975">Bacterial flagellum</keyword>
<protein>
    <recommendedName>
        <fullName evidence="4">Flagellar hook-basal body complex protein FliE</fullName>
    </recommendedName>
</protein>
<dbReference type="GO" id="GO:0009425">
    <property type="term" value="C:bacterial-type flagellum basal body"/>
    <property type="evidence" value="ECO:0007669"/>
    <property type="project" value="UniProtKB-SubCell"/>
</dbReference>
<gene>
    <name evidence="4" type="primary">fliE</name>
    <name evidence="5" type="ORF">ENS64_07940</name>
</gene>
<dbReference type="HAMAP" id="MF_00724">
    <property type="entry name" value="FliE"/>
    <property type="match status" value="1"/>
</dbReference>
<dbReference type="PANTHER" id="PTHR34653:SF1">
    <property type="entry name" value="FLAGELLAR HOOK-BASAL BODY COMPLEX PROTEIN FLIE"/>
    <property type="match status" value="1"/>
</dbReference>
<evidence type="ECO:0000256" key="2">
    <source>
        <dbReference type="ARBA" id="ARBA00009272"/>
    </source>
</evidence>
<evidence type="ECO:0000256" key="4">
    <source>
        <dbReference type="HAMAP-Rule" id="MF_00724"/>
    </source>
</evidence>
<dbReference type="PANTHER" id="PTHR34653">
    <property type="match status" value="1"/>
</dbReference>
<evidence type="ECO:0000256" key="3">
    <source>
        <dbReference type="ARBA" id="ARBA00023143"/>
    </source>
</evidence>
<comment type="subcellular location">
    <subcellularLocation>
        <location evidence="1 4">Bacterial flagellum basal body</location>
    </subcellularLocation>
</comment>
<dbReference type="GO" id="GO:0071973">
    <property type="term" value="P:bacterial-type flagellum-dependent cell motility"/>
    <property type="evidence" value="ECO:0007669"/>
    <property type="project" value="InterPro"/>
</dbReference>
<evidence type="ECO:0000256" key="1">
    <source>
        <dbReference type="ARBA" id="ARBA00004117"/>
    </source>
</evidence>
<comment type="similarity">
    <text evidence="2 4">Belongs to the FliE family.</text>
</comment>
<dbReference type="Pfam" id="PF02049">
    <property type="entry name" value="FliE"/>
    <property type="match status" value="1"/>
</dbReference>
<dbReference type="EMBL" id="DSVQ01000012">
    <property type="protein sequence ID" value="HGT39177.1"/>
    <property type="molecule type" value="Genomic_DNA"/>
</dbReference>
<sequence length="99" mass="10691">MTPSIAPLTLARPDLAVSPPPTAVPAPAGFGELLQQTVAEVDRLNAAANSTIQRGLLGDDLPLVETFTAVREADLALRLLLQVRNKLVDAYQELQQMRF</sequence>
<accession>A0A7C4LN24</accession>
<dbReference type="GO" id="GO:0005198">
    <property type="term" value="F:structural molecule activity"/>
    <property type="evidence" value="ECO:0007669"/>
    <property type="project" value="InterPro"/>
</dbReference>
<dbReference type="GO" id="GO:0003774">
    <property type="term" value="F:cytoskeletal motor activity"/>
    <property type="evidence" value="ECO:0007669"/>
    <property type="project" value="InterPro"/>
</dbReference>
<evidence type="ECO:0000313" key="5">
    <source>
        <dbReference type="EMBL" id="HGT39177.1"/>
    </source>
</evidence>
<name>A0A7C4LN24_9PLAN</name>
<dbReference type="PRINTS" id="PR01006">
    <property type="entry name" value="FLGHOOKFLIE"/>
</dbReference>
<proteinExistence type="inferred from homology"/>
<dbReference type="AlphaFoldDB" id="A0A7C4LN24"/>
<dbReference type="InterPro" id="IPR001624">
    <property type="entry name" value="FliE"/>
</dbReference>